<gene>
    <name evidence="1" type="ORF">UFOVP405_26</name>
</gene>
<sequence length="161" mass="18523">MPIRKTDKGWYWGSKGPFATKQKAIDVGRAAYASGYREAEQMDKETVVNFASTMLHSITCVHMLHLNTTSYAAHIALSDYYEGIDDLIDLWIEAYQGKYGLIDKYSDTFESHDNALEYMIMLNEYIADTRPALPQDSELQNIVDEMVALTDRTIYKLRTFR</sequence>
<organism evidence="1">
    <name type="scientific">uncultured Caudovirales phage</name>
    <dbReference type="NCBI Taxonomy" id="2100421"/>
    <lineage>
        <taxon>Viruses</taxon>
        <taxon>Duplodnaviria</taxon>
        <taxon>Heunggongvirae</taxon>
        <taxon>Uroviricota</taxon>
        <taxon>Caudoviricetes</taxon>
        <taxon>Peduoviridae</taxon>
        <taxon>Maltschvirus</taxon>
        <taxon>Maltschvirus maltsch</taxon>
    </lineage>
</organism>
<dbReference type="EMBL" id="LR796378">
    <property type="protein sequence ID" value="CAB4140233.1"/>
    <property type="molecule type" value="Genomic_DNA"/>
</dbReference>
<accession>A0A6J5M3X1</accession>
<dbReference type="Pfam" id="PF19174">
    <property type="entry name" value="DUF5856"/>
    <property type="match status" value="1"/>
</dbReference>
<dbReference type="InterPro" id="IPR043876">
    <property type="entry name" value="DUF5856"/>
</dbReference>
<proteinExistence type="predicted"/>
<reference evidence="1" key="1">
    <citation type="submission" date="2020-04" db="EMBL/GenBank/DDBJ databases">
        <authorList>
            <person name="Chiriac C."/>
            <person name="Salcher M."/>
            <person name="Ghai R."/>
            <person name="Kavagutti S V."/>
        </authorList>
    </citation>
    <scope>NUCLEOTIDE SEQUENCE</scope>
</reference>
<protein>
    <submittedName>
        <fullName evidence="1">Uncharacterized protein</fullName>
    </submittedName>
</protein>
<name>A0A6J5M3X1_9CAUD</name>
<evidence type="ECO:0000313" key="1">
    <source>
        <dbReference type="EMBL" id="CAB4140233.1"/>
    </source>
</evidence>